<sequence>VTKLEGTVATSVVEEAQIRSYKILRTLGERAFTKVQLALVHPNLDRDGQKDYQEDAELWWALLCLRSPQHEDLEPFTQGEVLQRTLLTSKLRQMTLGSGSCPKHHGHRALPSEGEDL</sequence>
<reference evidence="2" key="1">
    <citation type="journal article" date="2021" name="Evol. Appl.">
        <title>The genome of the Pyrenean desman and the effects of bottlenecks and inbreeding on the genomic landscape of an endangered species.</title>
        <authorList>
            <person name="Escoda L."/>
            <person name="Castresana J."/>
        </authorList>
    </citation>
    <scope>NUCLEOTIDE SEQUENCE</scope>
    <source>
        <strain evidence="2">IBE-C5619</strain>
    </source>
</reference>
<dbReference type="Proteomes" id="UP000700334">
    <property type="component" value="Unassembled WGS sequence"/>
</dbReference>
<evidence type="ECO:0000313" key="2">
    <source>
        <dbReference type="EMBL" id="KAG8514401.1"/>
    </source>
</evidence>
<dbReference type="AlphaFoldDB" id="A0A8J6DN94"/>
<accession>A0A8J6DN94</accession>
<gene>
    <name evidence="2" type="ORF">J0S82_003277</name>
</gene>
<feature type="region of interest" description="Disordered" evidence="1">
    <location>
        <begin position="96"/>
        <end position="117"/>
    </location>
</feature>
<keyword evidence="3" id="KW-1185">Reference proteome</keyword>
<proteinExistence type="predicted"/>
<dbReference type="EMBL" id="JAGFMF010011747">
    <property type="protein sequence ID" value="KAG8514401.1"/>
    <property type="molecule type" value="Genomic_DNA"/>
</dbReference>
<evidence type="ECO:0000256" key="1">
    <source>
        <dbReference type="SAM" id="MobiDB-lite"/>
    </source>
</evidence>
<name>A0A8J6DN94_GALPY</name>
<organism evidence="2 3">
    <name type="scientific">Galemys pyrenaicus</name>
    <name type="common">Iberian desman</name>
    <name type="synonym">Pyrenean desman</name>
    <dbReference type="NCBI Taxonomy" id="202257"/>
    <lineage>
        <taxon>Eukaryota</taxon>
        <taxon>Metazoa</taxon>
        <taxon>Chordata</taxon>
        <taxon>Craniata</taxon>
        <taxon>Vertebrata</taxon>
        <taxon>Euteleostomi</taxon>
        <taxon>Mammalia</taxon>
        <taxon>Eutheria</taxon>
        <taxon>Laurasiatheria</taxon>
        <taxon>Eulipotyphla</taxon>
        <taxon>Talpidae</taxon>
        <taxon>Galemys</taxon>
    </lineage>
</organism>
<comment type="caution">
    <text evidence="2">The sequence shown here is derived from an EMBL/GenBank/DDBJ whole genome shotgun (WGS) entry which is preliminary data.</text>
</comment>
<evidence type="ECO:0000313" key="3">
    <source>
        <dbReference type="Proteomes" id="UP000700334"/>
    </source>
</evidence>
<protein>
    <submittedName>
        <fullName evidence="2">Uncharacterized protein</fullName>
    </submittedName>
</protein>
<feature type="non-terminal residue" evidence="2">
    <location>
        <position position="1"/>
    </location>
</feature>